<evidence type="ECO:0000313" key="8">
    <source>
        <dbReference type="EMBL" id="QDZ21772.1"/>
    </source>
</evidence>
<dbReference type="Gene3D" id="4.10.320.10">
    <property type="entry name" value="E3-binding domain"/>
    <property type="match status" value="1"/>
</dbReference>
<evidence type="ECO:0000256" key="2">
    <source>
        <dbReference type="ARBA" id="ARBA00022823"/>
    </source>
</evidence>
<feature type="domain" description="Peripheral subunit-binding (PSBD)" evidence="7">
    <location>
        <begin position="190"/>
        <end position="227"/>
    </location>
</feature>
<dbReference type="AlphaFoldDB" id="A0A5B8MRA2"/>
<evidence type="ECO:0000259" key="6">
    <source>
        <dbReference type="PROSITE" id="PS50968"/>
    </source>
</evidence>
<name>A0A5B8MRA2_9CHLO</name>
<keyword evidence="9" id="KW-1185">Reference proteome</keyword>
<keyword evidence="4 8" id="KW-0808">Transferase</keyword>
<keyword evidence="3" id="KW-0809">Transit peptide</keyword>
<dbReference type="PANTHER" id="PTHR23151:SF75">
    <property type="entry name" value="DIHYDROLIPOYLLYSINE-RESIDUE ACETYLTRANSFERASE COMPONENT 5 OF PYRUVATE DEHYDROGENASE COMPLEX, CHLOROPLASTIC"/>
    <property type="match status" value="1"/>
</dbReference>
<protein>
    <recommendedName>
        <fullName evidence="4">Dihydrolipoamide acetyltransferase component of pyruvate dehydrogenase complex</fullName>
        <ecNumber evidence="4">2.3.1.-</ecNumber>
    </recommendedName>
</protein>
<feature type="region of interest" description="Disordered" evidence="5">
    <location>
        <begin position="226"/>
        <end position="267"/>
    </location>
</feature>
<gene>
    <name evidence="8" type="ORF">A3770_06p42900</name>
</gene>
<dbReference type="Proteomes" id="UP000316726">
    <property type="component" value="Chromosome 6"/>
</dbReference>
<accession>A0A5B8MRA2</accession>
<feature type="compositionally biased region" description="Pro residues" evidence="5">
    <location>
        <begin position="155"/>
        <end position="180"/>
    </location>
</feature>
<comment type="cofactor">
    <cofactor evidence="4">
        <name>(R)-lipoate</name>
        <dbReference type="ChEBI" id="CHEBI:83088"/>
    </cofactor>
</comment>
<evidence type="ECO:0000256" key="5">
    <source>
        <dbReference type="SAM" id="MobiDB-lite"/>
    </source>
</evidence>
<organism evidence="8 9">
    <name type="scientific">Chloropicon primus</name>
    <dbReference type="NCBI Taxonomy" id="1764295"/>
    <lineage>
        <taxon>Eukaryota</taxon>
        <taxon>Viridiplantae</taxon>
        <taxon>Chlorophyta</taxon>
        <taxon>Chloropicophyceae</taxon>
        <taxon>Chloropicales</taxon>
        <taxon>Chloropicaceae</taxon>
        <taxon>Chloropicon</taxon>
    </lineage>
</organism>
<dbReference type="Pfam" id="PF02817">
    <property type="entry name" value="E3_binding"/>
    <property type="match status" value="1"/>
</dbReference>
<evidence type="ECO:0000256" key="4">
    <source>
        <dbReference type="RuleBase" id="RU003423"/>
    </source>
</evidence>
<evidence type="ECO:0000256" key="1">
    <source>
        <dbReference type="ARBA" id="ARBA00007317"/>
    </source>
</evidence>
<dbReference type="InterPro" id="IPR000089">
    <property type="entry name" value="Biotin_lipoyl"/>
</dbReference>
<dbReference type="InterPro" id="IPR004167">
    <property type="entry name" value="PSBD"/>
</dbReference>
<comment type="similarity">
    <text evidence="1 4">Belongs to the 2-oxoacid dehydrogenase family.</text>
</comment>
<dbReference type="FunFam" id="2.40.50.100:FF:000010">
    <property type="entry name" value="Acetyltransferase component of pyruvate dehydrogenase complex"/>
    <property type="match status" value="1"/>
</dbReference>
<reference evidence="8 9" key="1">
    <citation type="submission" date="2018-07" db="EMBL/GenBank/DDBJ databases">
        <title>The complete nuclear genome of the prasinophyte Chloropicon primus (CCMP1205).</title>
        <authorList>
            <person name="Pombert J.-F."/>
            <person name="Otis C."/>
            <person name="Turmel M."/>
            <person name="Lemieux C."/>
        </authorList>
    </citation>
    <scope>NUCLEOTIDE SEQUENCE [LARGE SCALE GENOMIC DNA]</scope>
    <source>
        <strain evidence="8 9">CCMP1205</strain>
    </source>
</reference>
<dbReference type="STRING" id="1764295.A0A5B8MRA2"/>
<evidence type="ECO:0000259" key="7">
    <source>
        <dbReference type="PROSITE" id="PS51826"/>
    </source>
</evidence>
<dbReference type="Gene3D" id="2.40.50.100">
    <property type="match status" value="1"/>
</dbReference>
<dbReference type="Pfam" id="PF00364">
    <property type="entry name" value="Biotin_lipoyl"/>
    <property type="match status" value="1"/>
</dbReference>
<proteinExistence type="inferred from homology"/>
<evidence type="ECO:0000313" key="9">
    <source>
        <dbReference type="Proteomes" id="UP000316726"/>
    </source>
</evidence>
<dbReference type="Pfam" id="PF00198">
    <property type="entry name" value="2-oxoacid_dh"/>
    <property type="match status" value="1"/>
</dbReference>
<dbReference type="InterPro" id="IPR036625">
    <property type="entry name" value="E3-bd_dom_sf"/>
</dbReference>
<evidence type="ECO:0000256" key="3">
    <source>
        <dbReference type="ARBA" id="ARBA00022946"/>
    </source>
</evidence>
<feature type="compositionally biased region" description="Low complexity" evidence="5">
    <location>
        <begin position="240"/>
        <end position="267"/>
    </location>
</feature>
<sequence>MKGFASVTRTTKVATCVGGAQRSGRSTAKRLVTRAKVREIFMPALSSTMTEGKIVSWLKGSGEKITKGESIVVVESDKADMDVETFYDGYIGSIVVPDGATAAVGEPIAYIAETEAELEEAKSKSGGGGAPAAAAAEPEPEAPAAPPAEAAAPAPAAPAPAPAAPAPAPAAPAPAAPAPAPVKRADGRVIATPYAKKLAKELGVDLSTLGGSGPNGRITASDVELAKSGGAPPAAPPASTPAATPAAPAAASSPPAKKAAPAAAAPSGDGEVVPFTGMQAAVSSNMIASLEIPVSRVAYTITTDAFDALYKKLKPKGVTMTALLSKAVAVALTKHPIMYAACTPAGDGIIYNENINIAVAVAMPDGGLITPVLQNADKTDIYQLSRNWGDLVTRARGKQLAPDEYSTGTFTISNLGMYGVDKFDAILPSGTGTIMAVGGSKPTVVATADGKIGVEKQMTINLTTDHRIIYGADAAEFCQTLKAVIENPDDLTM</sequence>
<dbReference type="SUPFAM" id="SSF47005">
    <property type="entry name" value="Peripheral subunit-binding domain of 2-oxo acid dehydrogenase complex"/>
    <property type="match status" value="1"/>
</dbReference>
<dbReference type="OrthoDB" id="537444at2759"/>
<dbReference type="SUPFAM" id="SSF52777">
    <property type="entry name" value="CoA-dependent acyltransferases"/>
    <property type="match status" value="1"/>
</dbReference>
<dbReference type="PROSITE" id="PS51826">
    <property type="entry name" value="PSBD"/>
    <property type="match status" value="1"/>
</dbReference>
<dbReference type="EC" id="2.3.1.-" evidence="4"/>
<dbReference type="InterPro" id="IPR045257">
    <property type="entry name" value="E2/Pdx1"/>
</dbReference>
<keyword evidence="2 4" id="KW-0450">Lipoyl</keyword>
<dbReference type="InterPro" id="IPR023213">
    <property type="entry name" value="CAT-like_dom_sf"/>
</dbReference>
<dbReference type="GO" id="GO:0045254">
    <property type="term" value="C:pyruvate dehydrogenase complex"/>
    <property type="evidence" value="ECO:0007669"/>
    <property type="project" value="InterPro"/>
</dbReference>
<dbReference type="EMBL" id="CP031039">
    <property type="protein sequence ID" value="QDZ21772.1"/>
    <property type="molecule type" value="Genomic_DNA"/>
</dbReference>
<dbReference type="SUPFAM" id="SSF51230">
    <property type="entry name" value="Single hybrid motif"/>
    <property type="match status" value="1"/>
</dbReference>
<dbReference type="Gene3D" id="3.30.559.10">
    <property type="entry name" value="Chloramphenicol acetyltransferase-like domain"/>
    <property type="match status" value="1"/>
</dbReference>
<dbReference type="GO" id="GO:0004742">
    <property type="term" value="F:dihydrolipoyllysine-residue acetyltransferase activity"/>
    <property type="evidence" value="ECO:0007669"/>
    <property type="project" value="TreeGrafter"/>
</dbReference>
<feature type="domain" description="Lipoyl-binding" evidence="6">
    <location>
        <begin position="37"/>
        <end position="112"/>
    </location>
</feature>
<dbReference type="InterPro" id="IPR011053">
    <property type="entry name" value="Single_hybrid_motif"/>
</dbReference>
<dbReference type="InterPro" id="IPR003016">
    <property type="entry name" value="2-oxoA_DH_lipoyl-BS"/>
</dbReference>
<feature type="region of interest" description="Disordered" evidence="5">
    <location>
        <begin position="120"/>
        <end position="181"/>
    </location>
</feature>
<dbReference type="PROSITE" id="PS00189">
    <property type="entry name" value="LIPOYL"/>
    <property type="match status" value="1"/>
</dbReference>
<dbReference type="PANTHER" id="PTHR23151">
    <property type="entry name" value="DIHYDROLIPOAMIDE ACETYL/SUCCINYL-TRANSFERASE-RELATED"/>
    <property type="match status" value="1"/>
</dbReference>
<keyword evidence="4" id="KW-0012">Acyltransferase</keyword>
<dbReference type="GO" id="GO:0006086">
    <property type="term" value="P:pyruvate decarboxylation to acetyl-CoA"/>
    <property type="evidence" value="ECO:0007669"/>
    <property type="project" value="InterPro"/>
</dbReference>
<dbReference type="InterPro" id="IPR001078">
    <property type="entry name" value="2-oxoacid_DH_actylTfrase"/>
</dbReference>
<dbReference type="PROSITE" id="PS50968">
    <property type="entry name" value="BIOTINYL_LIPOYL"/>
    <property type="match status" value="1"/>
</dbReference>
<dbReference type="CDD" id="cd06849">
    <property type="entry name" value="lipoyl_domain"/>
    <property type="match status" value="1"/>
</dbReference>